<comment type="caution">
    <text evidence="1">The sequence shown here is derived from an EMBL/GenBank/DDBJ whole genome shotgun (WGS) entry which is preliminary data.</text>
</comment>
<protein>
    <submittedName>
        <fullName evidence="1">9555_t:CDS:1</fullName>
    </submittedName>
</protein>
<feature type="non-terminal residue" evidence="1">
    <location>
        <position position="55"/>
    </location>
</feature>
<keyword evidence="2" id="KW-1185">Reference proteome</keyword>
<sequence length="55" mass="6284">LANGLFVLKIHDKIEQELKEQNTGIGIVKIKFPVKELGDLNLREKIHKAFNAERS</sequence>
<evidence type="ECO:0000313" key="2">
    <source>
        <dbReference type="Proteomes" id="UP000789396"/>
    </source>
</evidence>
<dbReference type="OrthoDB" id="2405668at2759"/>
<organism evidence="1 2">
    <name type="scientific">Racocetra fulgida</name>
    <dbReference type="NCBI Taxonomy" id="60492"/>
    <lineage>
        <taxon>Eukaryota</taxon>
        <taxon>Fungi</taxon>
        <taxon>Fungi incertae sedis</taxon>
        <taxon>Mucoromycota</taxon>
        <taxon>Glomeromycotina</taxon>
        <taxon>Glomeromycetes</taxon>
        <taxon>Diversisporales</taxon>
        <taxon>Gigasporaceae</taxon>
        <taxon>Racocetra</taxon>
    </lineage>
</organism>
<proteinExistence type="predicted"/>
<name>A0A9N9JR76_9GLOM</name>
<gene>
    <name evidence="1" type="ORF">RFULGI_LOCUS16661</name>
</gene>
<accession>A0A9N9JR76</accession>
<dbReference type="Proteomes" id="UP000789396">
    <property type="component" value="Unassembled WGS sequence"/>
</dbReference>
<feature type="non-terminal residue" evidence="1">
    <location>
        <position position="1"/>
    </location>
</feature>
<reference evidence="1" key="1">
    <citation type="submission" date="2021-06" db="EMBL/GenBank/DDBJ databases">
        <authorList>
            <person name="Kallberg Y."/>
            <person name="Tangrot J."/>
            <person name="Rosling A."/>
        </authorList>
    </citation>
    <scope>NUCLEOTIDE SEQUENCE</scope>
    <source>
        <strain evidence="1">IN212</strain>
    </source>
</reference>
<dbReference type="AlphaFoldDB" id="A0A9N9JR76"/>
<evidence type="ECO:0000313" key="1">
    <source>
        <dbReference type="EMBL" id="CAG8790132.1"/>
    </source>
</evidence>
<dbReference type="EMBL" id="CAJVPZ010060375">
    <property type="protein sequence ID" value="CAG8790132.1"/>
    <property type="molecule type" value="Genomic_DNA"/>
</dbReference>